<feature type="signal peptide" evidence="1">
    <location>
        <begin position="1"/>
        <end position="18"/>
    </location>
</feature>
<proteinExistence type="predicted"/>
<evidence type="ECO:0008006" key="4">
    <source>
        <dbReference type="Google" id="ProtNLM"/>
    </source>
</evidence>
<evidence type="ECO:0000313" key="2">
    <source>
        <dbReference type="EMBL" id="CUH77852.1"/>
    </source>
</evidence>
<dbReference type="RefSeq" id="WP_058247184.1">
    <property type="nucleotide sequence ID" value="NZ_CYSE01000003.1"/>
</dbReference>
<sequence>MRAVMFVALIGCAAPALAEEAAMDCAAQAEFVMGLVQGRTDGVEAEAARKSAADVLDKDAGAMLVDWIYALPKEQLTPDVGTAWKLQCEAL</sequence>
<keyword evidence="3" id="KW-1185">Reference proteome</keyword>
<dbReference type="Proteomes" id="UP000054935">
    <property type="component" value="Unassembled WGS sequence"/>
</dbReference>
<name>A0A0P1G861_9RHOB</name>
<dbReference type="STRING" id="441103.TRN7648_01653"/>
<dbReference type="EMBL" id="CYSE01000003">
    <property type="protein sequence ID" value="CUH77852.1"/>
    <property type="molecule type" value="Genomic_DNA"/>
</dbReference>
<dbReference type="AlphaFoldDB" id="A0A0P1G861"/>
<evidence type="ECO:0000256" key="1">
    <source>
        <dbReference type="SAM" id="SignalP"/>
    </source>
</evidence>
<reference evidence="2 3" key="1">
    <citation type="submission" date="2015-09" db="EMBL/GenBank/DDBJ databases">
        <authorList>
            <consortium name="Swine Surveillance"/>
        </authorList>
    </citation>
    <scope>NUCLEOTIDE SEQUENCE [LARGE SCALE GENOMIC DNA]</scope>
    <source>
        <strain evidence="2 3">CECT 7648</strain>
    </source>
</reference>
<protein>
    <recommendedName>
        <fullName evidence="4">DNA primase</fullName>
    </recommendedName>
</protein>
<dbReference type="OrthoDB" id="7875126at2"/>
<evidence type="ECO:0000313" key="3">
    <source>
        <dbReference type="Proteomes" id="UP000054935"/>
    </source>
</evidence>
<accession>A0A0P1G861</accession>
<keyword evidence="1" id="KW-0732">Signal</keyword>
<organism evidence="2 3">
    <name type="scientific">Tropicibacter naphthalenivorans</name>
    <dbReference type="NCBI Taxonomy" id="441103"/>
    <lineage>
        <taxon>Bacteria</taxon>
        <taxon>Pseudomonadati</taxon>
        <taxon>Pseudomonadota</taxon>
        <taxon>Alphaproteobacteria</taxon>
        <taxon>Rhodobacterales</taxon>
        <taxon>Roseobacteraceae</taxon>
        <taxon>Tropicibacter</taxon>
    </lineage>
</organism>
<gene>
    <name evidence="2" type="ORF">TRN7648_01653</name>
</gene>
<feature type="chain" id="PRO_5006063174" description="DNA primase" evidence="1">
    <location>
        <begin position="19"/>
        <end position="91"/>
    </location>
</feature>